<protein>
    <recommendedName>
        <fullName evidence="8">Glycogen synthase</fullName>
        <ecNumber evidence="8">2.4.1.21</ecNumber>
    </recommendedName>
    <alternativeName>
        <fullName evidence="8">Starch [bacterial glycogen] synthase</fullName>
    </alternativeName>
</protein>
<dbReference type="Gene3D" id="3.40.50.2000">
    <property type="entry name" value="Glycogen Phosphorylase B"/>
    <property type="match status" value="2"/>
</dbReference>
<evidence type="ECO:0000256" key="1">
    <source>
        <dbReference type="ARBA" id="ARBA00001478"/>
    </source>
</evidence>
<name>A0A2R5F327_9PROT</name>
<proteinExistence type="inferred from homology"/>
<dbReference type="GO" id="GO:0009011">
    <property type="term" value="F:alpha-1,4-glucan glucosyltransferase (ADP-glucose donor) activity"/>
    <property type="evidence" value="ECO:0007669"/>
    <property type="project" value="UniProtKB-UniRule"/>
</dbReference>
<comment type="function">
    <text evidence="2 8">Synthesizes alpha-1,4-glucan chains using ADP-glucose.</text>
</comment>
<dbReference type="SUPFAM" id="SSF53756">
    <property type="entry name" value="UDP-Glycosyltransferase/glycogen phosphorylase"/>
    <property type="match status" value="1"/>
</dbReference>
<dbReference type="Pfam" id="PF08323">
    <property type="entry name" value="Glyco_transf_5"/>
    <property type="match status" value="1"/>
</dbReference>
<accession>A0A2R5F327</accession>
<dbReference type="OrthoDB" id="9808590at2"/>
<dbReference type="Pfam" id="PF00534">
    <property type="entry name" value="Glycos_transf_1"/>
    <property type="match status" value="1"/>
</dbReference>
<dbReference type="UniPathway" id="UPA00164"/>
<keyword evidence="7 8" id="KW-0320">Glycogen biosynthesis</keyword>
<dbReference type="EC" id="2.4.1.21" evidence="8"/>
<dbReference type="PANTHER" id="PTHR45825">
    <property type="entry name" value="GRANULE-BOUND STARCH SYNTHASE 1, CHLOROPLASTIC/AMYLOPLASTIC"/>
    <property type="match status" value="1"/>
</dbReference>
<feature type="domain" description="Glycosyl transferase family 1" evidence="9">
    <location>
        <begin position="294"/>
        <end position="452"/>
    </location>
</feature>
<dbReference type="HAMAP" id="MF_00484">
    <property type="entry name" value="Glycogen_synth"/>
    <property type="match status" value="1"/>
</dbReference>
<comment type="catalytic activity">
    <reaction evidence="1 8">
        <text>[(1-&gt;4)-alpha-D-glucosyl](n) + ADP-alpha-D-glucose = [(1-&gt;4)-alpha-D-glucosyl](n+1) + ADP + H(+)</text>
        <dbReference type="Rhea" id="RHEA:18189"/>
        <dbReference type="Rhea" id="RHEA-COMP:9584"/>
        <dbReference type="Rhea" id="RHEA-COMP:9587"/>
        <dbReference type="ChEBI" id="CHEBI:15378"/>
        <dbReference type="ChEBI" id="CHEBI:15444"/>
        <dbReference type="ChEBI" id="CHEBI:57498"/>
        <dbReference type="ChEBI" id="CHEBI:456216"/>
        <dbReference type="EC" id="2.4.1.21"/>
    </reaction>
</comment>
<dbReference type="AlphaFoldDB" id="A0A2R5F327"/>
<evidence type="ECO:0000256" key="6">
    <source>
        <dbReference type="ARBA" id="ARBA00022679"/>
    </source>
</evidence>
<evidence type="ECO:0000256" key="4">
    <source>
        <dbReference type="ARBA" id="ARBA00010281"/>
    </source>
</evidence>
<dbReference type="EMBL" id="BDOQ01000002">
    <property type="protein sequence ID" value="GBG12960.1"/>
    <property type="molecule type" value="Genomic_DNA"/>
</dbReference>
<dbReference type="GO" id="GO:0005829">
    <property type="term" value="C:cytosol"/>
    <property type="evidence" value="ECO:0007669"/>
    <property type="project" value="TreeGrafter"/>
</dbReference>
<gene>
    <name evidence="8 11" type="primary">glgA</name>
    <name evidence="11" type="ORF">NMK_0497</name>
</gene>
<dbReference type="GO" id="GO:0004373">
    <property type="term" value="F:alpha-1,4-glucan glucosyltransferase (UDP-glucose donor) activity"/>
    <property type="evidence" value="ECO:0007669"/>
    <property type="project" value="InterPro"/>
</dbReference>
<evidence type="ECO:0000256" key="7">
    <source>
        <dbReference type="ARBA" id="ARBA00023056"/>
    </source>
</evidence>
<feature type="domain" description="Starch synthase catalytic" evidence="10">
    <location>
        <begin position="2"/>
        <end position="239"/>
    </location>
</feature>
<evidence type="ECO:0000256" key="8">
    <source>
        <dbReference type="HAMAP-Rule" id="MF_00484"/>
    </source>
</evidence>
<dbReference type="InterPro" id="IPR013534">
    <property type="entry name" value="Starch_synth_cat_dom"/>
</dbReference>
<dbReference type="InterPro" id="IPR011835">
    <property type="entry name" value="GS/SS"/>
</dbReference>
<sequence length="480" mass="52573">MRILVATSEAYPLVKTGGLADVSGALPAALRRQKVDARLLIPGYPQVLAKVKNLTFLTKLDFIPQVGSVNVLAGEMPDSGVPVYVVDHAGLYQRDGGPYQDTFGKDWIDNPLRFGVLSHVAAVLSSGFSPLDWLPDIVHCNDWQTGLTPAILHFFRTTRAKTVLGIHNLAYQGNYGPEWVGKLGLPPQSYQTDGLEYYDQMSFLKAGVYYSDAIITVSPTYAEEIQTEAYGCGMQGLLKSRSQRLHGILNGIDTDEWNPSIDPHLICNYDASRLAEKSANKEALQNRLGLDVDANAPLLSVVSRLASQKGLDLLLNIATTLIHEGAQIALLGSGDAWLEHGYTQLSKAYPGRMSATIGYNEGLSHQIMASSDIFLMPSRFEPCGLNQMYGLAYGTPPVVRRTGGLADSVQDTDEGALKAGKATGFVFENANEQEFMAAIRRAIALFHDRKSWAQLQHNGMKQDFSWTPSAKKYLDIYRGL</sequence>
<dbReference type="InterPro" id="IPR001296">
    <property type="entry name" value="Glyco_trans_1"/>
</dbReference>
<comment type="pathway">
    <text evidence="3 8">Glycan biosynthesis; glycogen biosynthesis.</text>
</comment>
<dbReference type="CDD" id="cd03791">
    <property type="entry name" value="GT5_Glycogen_synthase_DULL1-like"/>
    <property type="match status" value="1"/>
</dbReference>
<evidence type="ECO:0000313" key="11">
    <source>
        <dbReference type="EMBL" id="GBG12960.1"/>
    </source>
</evidence>
<organism evidence="11 12">
    <name type="scientific">Novimethylophilus kurashikiensis</name>
    <dbReference type="NCBI Taxonomy" id="1825523"/>
    <lineage>
        <taxon>Bacteria</taxon>
        <taxon>Pseudomonadati</taxon>
        <taxon>Pseudomonadota</taxon>
        <taxon>Betaproteobacteria</taxon>
        <taxon>Nitrosomonadales</taxon>
        <taxon>Methylophilaceae</taxon>
        <taxon>Novimethylophilus</taxon>
    </lineage>
</organism>
<keyword evidence="6 8" id="KW-0808">Transferase</keyword>
<dbReference type="PANTHER" id="PTHR45825:SF11">
    <property type="entry name" value="ALPHA AMYLASE DOMAIN-CONTAINING PROTEIN"/>
    <property type="match status" value="1"/>
</dbReference>
<dbReference type="RefSeq" id="WP_109014176.1">
    <property type="nucleotide sequence ID" value="NZ_BDOQ01000002.1"/>
</dbReference>
<dbReference type="NCBIfam" id="NF001899">
    <property type="entry name" value="PRK00654.1-2"/>
    <property type="match status" value="1"/>
</dbReference>
<dbReference type="Proteomes" id="UP000245081">
    <property type="component" value="Unassembled WGS sequence"/>
</dbReference>
<evidence type="ECO:0000313" key="12">
    <source>
        <dbReference type="Proteomes" id="UP000245081"/>
    </source>
</evidence>
<evidence type="ECO:0000256" key="3">
    <source>
        <dbReference type="ARBA" id="ARBA00004964"/>
    </source>
</evidence>
<keyword evidence="12" id="KW-1185">Reference proteome</keyword>
<dbReference type="NCBIfam" id="TIGR02095">
    <property type="entry name" value="glgA"/>
    <property type="match status" value="1"/>
</dbReference>
<feature type="binding site" evidence="8">
    <location>
        <position position="15"/>
    </location>
    <ligand>
        <name>ADP-alpha-D-glucose</name>
        <dbReference type="ChEBI" id="CHEBI:57498"/>
    </ligand>
</feature>
<comment type="similarity">
    <text evidence="4 8">Belongs to the glycosyltransferase 1 family. Bacterial/plant glycogen synthase subfamily.</text>
</comment>
<evidence type="ECO:0000256" key="2">
    <source>
        <dbReference type="ARBA" id="ARBA00002764"/>
    </source>
</evidence>
<reference evidence="11 12" key="1">
    <citation type="journal article" date="2018" name="Environ. Microbiol.">
        <title>Isolation and genomic characterization of Novimethylophilus kurashikiensis gen. nov. sp. nov., a new lanthanide-dependent methylotrophic species of Methylophilaceae.</title>
        <authorList>
            <person name="Lv H."/>
            <person name="Sahin N."/>
            <person name="Tani A."/>
        </authorList>
    </citation>
    <scope>NUCLEOTIDE SEQUENCE [LARGE SCALE GENOMIC DNA]</scope>
    <source>
        <strain evidence="11 12">La2-4</strain>
    </source>
</reference>
<evidence type="ECO:0000256" key="5">
    <source>
        <dbReference type="ARBA" id="ARBA00022676"/>
    </source>
</evidence>
<dbReference type="GO" id="GO:0005978">
    <property type="term" value="P:glycogen biosynthetic process"/>
    <property type="evidence" value="ECO:0007669"/>
    <property type="project" value="UniProtKB-UniRule"/>
</dbReference>
<comment type="caution">
    <text evidence="11">The sequence shown here is derived from an EMBL/GenBank/DDBJ whole genome shotgun (WGS) entry which is preliminary data.</text>
</comment>
<evidence type="ECO:0000259" key="10">
    <source>
        <dbReference type="Pfam" id="PF08323"/>
    </source>
</evidence>
<evidence type="ECO:0000259" key="9">
    <source>
        <dbReference type="Pfam" id="PF00534"/>
    </source>
</evidence>
<keyword evidence="5 8" id="KW-0328">Glycosyltransferase</keyword>